<name>A0A3E3DZR6_9FIRM</name>
<dbReference type="EMBL" id="QUSK01000022">
    <property type="protein sequence ID" value="RGD74782.1"/>
    <property type="molecule type" value="Genomic_DNA"/>
</dbReference>
<dbReference type="InterPro" id="IPR003439">
    <property type="entry name" value="ABC_transporter-like_ATP-bd"/>
</dbReference>
<dbReference type="InterPro" id="IPR003593">
    <property type="entry name" value="AAA+_ATPase"/>
</dbReference>
<dbReference type="SMART" id="SM00382">
    <property type="entry name" value="AAA"/>
    <property type="match status" value="1"/>
</dbReference>
<keyword evidence="4 7" id="KW-0067">ATP-binding</keyword>
<keyword evidence="3 7" id="KW-0547">Nucleotide-binding</keyword>
<dbReference type="CDD" id="cd03300">
    <property type="entry name" value="ABC_PotA_N"/>
    <property type="match status" value="1"/>
</dbReference>
<evidence type="ECO:0000256" key="1">
    <source>
        <dbReference type="ARBA" id="ARBA00022448"/>
    </source>
</evidence>
<gene>
    <name evidence="7" type="primary">potA</name>
    <name evidence="9" type="ORF">DXC78_09580</name>
</gene>
<dbReference type="SUPFAM" id="SSF52540">
    <property type="entry name" value="P-loop containing nucleoside triphosphate hydrolases"/>
    <property type="match status" value="1"/>
</dbReference>
<dbReference type="GO" id="GO:0016887">
    <property type="term" value="F:ATP hydrolysis activity"/>
    <property type="evidence" value="ECO:0007669"/>
    <property type="project" value="InterPro"/>
</dbReference>
<proteinExistence type="inferred from homology"/>
<comment type="similarity">
    <text evidence="7">Belongs to the ABC transporter superfamily. Spermidine/putrescine importer (TC 3.A.1.11.1) family.</text>
</comment>
<keyword evidence="1 7" id="KW-0813">Transport</keyword>
<evidence type="ECO:0000256" key="2">
    <source>
        <dbReference type="ARBA" id="ARBA00022475"/>
    </source>
</evidence>
<dbReference type="InterPro" id="IPR017871">
    <property type="entry name" value="ABC_transporter-like_CS"/>
</dbReference>
<evidence type="ECO:0000256" key="7">
    <source>
        <dbReference type="RuleBase" id="RU364083"/>
    </source>
</evidence>
<dbReference type="AlphaFoldDB" id="A0A3E3DZR6"/>
<dbReference type="Gene3D" id="2.40.50.100">
    <property type="match status" value="1"/>
</dbReference>
<dbReference type="GO" id="GO:0005524">
    <property type="term" value="F:ATP binding"/>
    <property type="evidence" value="ECO:0007669"/>
    <property type="project" value="UniProtKB-KW"/>
</dbReference>
<dbReference type="InterPro" id="IPR017879">
    <property type="entry name" value="PotA_ATP-bd"/>
</dbReference>
<evidence type="ECO:0000313" key="9">
    <source>
        <dbReference type="EMBL" id="RGD74782.1"/>
    </source>
</evidence>
<comment type="caution">
    <text evidence="9">The sequence shown here is derived from an EMBL/GenBank/DDBJ whole genome shotgun (WGS) entry which is preliminary data.</text>
</comment>
<accession>A0A3E3DZR6</accession>
<dbReference type="GO" id="GO:0015594">
    <property type="term" value="F:ABC-type putrescine transporter activity"/>
    <property type="evidence" value="ECO:0007669"/>
    <property type="project" value="InterPro"/>
</dbReference>
<dbReference type="FunFam" id="3.40.50.300:FF:000133">
    <property type="entry name" value="Spermidine/putrescine import ATP-binding protein PotA"/>
    <property type="match status" value="1"/>
</dbReference>
<evidence type="ECO:0000313" key="10">
    <source>
        <dbReference type="Proteomes" id="UP000260721"/>
    </source>
</evidence>
<evidence type="ECO:0000259" key="8">
    <source>
        <dbReference type="PROSITE" id="PS50893"/>
    </source>
</evidence>
<protein>
    <recommendedName>
        <fullName evidence="7">Spermidine/putrescine import ATP-binding protein PotA</fullName>
        <ecNumber evidence="7">7.6.2.11</ecNumber>
    </recommendedName>
</protein>
<feature type="domain" description="ABC transporter" evidence="8">
    <location>
        <begin position="9"/>
        <end position="239"/>
    </location>
</feature>
<evidence type="ECO:0000256" key="3">
    <source>
        <dbReference type="ARBA" id="ARBA00022741"/>
    </source>
</evidence>
<dbReference type="EC" id="7.6.2.11" evidence="7"/>
<dbReference type="PANTHER" id="PTHR42781">
    <property type="entry name" value="SPERMIDINE/PUTRESCINE IMPORT ATP-BINDING PROTEIN POTA"/>
    <property type="match status" value="1"/>
</dbReference>
<dbReference type="InterPro" id="IPR050093">
    <property type="entry name" value="ABC_SmlMolc_Importer"/>
</dbReference>
<dbReference type="STRING" id="1123313.GCA_000420345_01234"/>
<evidence type="ECO:0000256" key="6">
    <source>
        <dbReference type="ARBA" id="ARBA00023136"/>
    </source>
</evidence>
<dbReference type="InterPro" id="IPR013611">
    <property type="entry name" value="Transp-assoc_OB_typ2"/>
</dbReference>
<dbReference type="GO" id="GO:0043190">
    <property type="term" value="C:ATP-binding cassette (ABC) transporter complex"/>
    <property type="evidence" value="ECO:0007669"/>
    <property type="project" value="InterPro"/>
</dbReference>
<keyword evidence="2 7" id="KW-1003">Cell membrane</keyword>
<comment type="function">
    <text evidence="7">Part of the ABC transporter complex PotABCD involved in spermidine/putrescine import. Responsible for energy coupling to the transport system.</text>
</comment>
<dbReference type="InterPro" id="IPR005893">
    <property type="entry name" value="PotA-like"/>
</dbReference>
<dbReference type="RefSeq" id="WP_117446852.1">
    <property type="nucleotide sequence ID" value="NZ_CALCIP010000047.1"/>
</dbReference>
<keyword evidence="6 7" id="KW-0472">Membrane</keyword>
<comment type="subunit">
    <text evidence="7">The complex is composed of two ATP-binding proteins (PotA), two transmembrane proteins (PotB and PotC) and a solute-binding protein (PotD).</text>
</comment>
<dbReference type="NCBIfam" id="TIGR01187">
    <property type="entry name" value="potA"/>
    <property type="match status" value="1"/>
</dbReference>
<dbReference type="PROSITE" id="PS00211">
    <property type="entry name" value="ABC_TRANSPORTER_1"/>
    <property type="match status" value="1"/>
</dbReference>
<dbReference type="PANTHER" id="PTHR42781:SF4">
    <property type="entry name" value="SPERMIDINE_PUTRESCINE IMPORT ATP-BINDING PROTEIN POTA"/>
    <property type="match status" value="1"/>
</dbReference>
<dbReference type="InterPro" id="IPR027417">
    <property type="entry name" value="P-loop_NTPase"/>
</dbReference>
<organism evidence="9 10">
    <name type="scientific">Faecalicoccus pleomorphus</name>
    <dbReference type="NCBI Taxonomy" id="1323"/>
    <lineage>
        <taxon>Bacteria</taxon>
        <taxon>Bacillati</taxon>
        <taxon>Bacillota</taxon>
        <taxon>Erysipelotrichia</taxon>
        <taxon>Erysipelotrichales</taxon>
        <taxon>Erysipelotrichaceae</taxon>
        <taxon>Faecalicoccus</taxon>
    </lineage>
</organism>
<dbReference type="Gene3D" id="3.40.50.300">
    <property type="entry name" value="P-loop containing nucleotide triphosphate hydrolases"/>
    <property type="match status" value="1"/>
</dbReference>
<dbReference type="SUPFAM" id="SSF50331">
    <property type="entry name" value="MOP-like"/>
    <property type="match status" value="1"/>
</dbReference>
<reference evidence="9 10" key="1">
    <citation type="submission" date="2018-08" db="EMBL/GenBank/DDBJ databases">
        <title>A genome reference for cultivated species of the human gut microbiota.</title>
        <authorList>
            <person name="Zou Y."/>
            <person name="Xue W."/>
            <person name="Luo G."/>
        </authorList>
    </citation>
    <scope>NUCLEOTIDE SEQUENCE [LARGE SCALE GENOMIC DNA]</scope>
    <source>
        <strain evidence="9 10">TF08-11</strain>
    </source>
</reference>
<evidence type="ECO:0000256" key="5">
    <source>
        <dbReference type="ARBA" id="ARBA00022967"/>
    </source>
</evidence>
<comment type="catalytic activity">
    <reaction evidence="7">
        <text>ATP + H2O + polyamine-[polyamine-binding protein]Side 1 = ADP + phosphate + polyamineSide 2 + [polyamine-binding protein]Side 1.</text>
        <dbReference type="EC" id="7.6.2.11"/>
    </reaction>
</comment>
<sequence length="526" mass="59962">MENEKNKLIQFKNVVKDFDGQIVLKGIDLDIYENEFVTLLGPSGCGKTTLLRILGGFLEPTEGQVIFDGQDILKLPPYKRELNTVFQKYALFPHMNVYDNIAFGLKIKKMSKDIIEQKVMKMLKLINLEGYEKKNVTLLSGGQQQRVAIARALVNEPSVLLLDEPLGALDLKLRKEMQYELKRIQQEVGITFIFVTHDQEEALTMSDKIVVMKEGEIQQVGTPQDIYNEPVNRYVANFIGESNIVPGRMLEDKKVRFDDITFDCVDVGFKENEPVDVVIRPEDIDIVPVDQGKMTGTVENVLFKGVHYEVMVETVPGTHVTVNMHVRKNENILSEDGKEAISANDFYLDLEDMKDIDDKEIVARADAQAWNPQTDEYISIKVDTDLKEEIGEYSVTFSTGSGLQVTRKIWVIDQRVVENKKANEAVSAFNFFKSKDEISESPALDTDLKTWANAQGWKLDNEEETIDLSVDYDFDPENITEGVYKVTFWTTGREFKIHTTDFVEEGKEVGLTFFPEDIHVMEKMGF</sequence>
<evidence type="ECO:0000256" key="4">
    <source>
        <dbReference type="ARBA" id="ARBA00022840"/>
    </source>
</evidence>
<dbReference type="PROSITE" id="PS50893">
    <property type="entry name" value="ABC_TRANSPORTER_2"/>
    <property type="match status" value="1"/>
</dbReference>
<dbReference type="Pfam" id="PF00005">
    <property type="entry name" value="ABC_tran"/>
    <property type="match status" value="1"/>
</dbReference>
<keyword evidence="5 7" id="KW-1278">Translocase</keyword>
<dbReference type="InterPro" id="IPR008995">
    <property type="entry name" value="Mo/tungstate-bd_C_term_dom"/>
</dbReference>
<dbReference type="Proteomes" id="UP000260721">
    <property type="component" value="Unassembled WGS sequence"/>
</dbReference>
<dbReference type="Pfam" id="PF08402">
    <property type="entry name" value="TOBE_2"/>
    <property type="match status" value="1"/>
</dbReference>